<reference evidence="4 5" key="1">
    <citation type="journal article" date="2021" name="BMC Genomics">
        <title>Telomere-to-telomere genome assembly of asparaginase-producing Trichoderma simmonsii.</title>
        <authorList>
            <person name="Chung D."/>
            <person name="Kwon Y.M."/>
            <person name="Yang Y."/>
        </authorList>
    </citation>
    <scope>NUCLEOTIDE SEQUENCE [LARGE SCALE GENOMIC DNA]</scope>
    <source>
        <strain evidence="4 5">GH-Sj1</strain>
    </source>
</reference>
<gene>
    <name evidence="4" type="ORF">H0G86_013306</name>
</gene>
<dbReference type="EMBL" id="CP075870">
    <property type="protein sequence ID" value="QYT06457.1"/>
    <property type="molecule type" value="Genomic_DNA"/>
</dbReference>
<dbReference type="Gene3D" id="4.10.240.10">
    <property type="entry name" value="Zn(2)-C6 fungal-type DNA-binding domain"/>
    <property type="match status" value="1"/>
</dbReference>
<evidence type="ECO:0000256" key="1">
    <source>
        <dbReference type="ARBA" id="ARBA00023242"/>
    </source>
</evidence>
<feature type="compositionally biased region" description="Polar residues" evidence="2">
    <location>
        <begin position="56"/>
        <end position="72"/>
    </location>
</feature>
<dbReference type="CDD" id="cd00067">
    <property type="entry name" value="GAL4"/>
    <property type="match status" value="1"/>
</dbReference>
<dbReference type="PROSITE" id="PS50048">
    <property type="entry name" value="ZN2_CY6_FUNGAL_2"/>
    <property type="match status" value="1"/>
</dbReference>
<protein>
    <submittedName>
        <fullName evidence="4">Zn(2)-C6 fungal-type domain-containing protein</fullName>
    </submittedName>
</protein>
<dbReference type="PROSITE" id="PS00463">
    <property type="entry name" value="ZN2_CY6_FUNGAL_1"/>
    <property type="match status" value="1"/>
</dbReference>
<dbReference type="PANTHER" id="PTHR47657:SF11">
    <property type="entry name" value="FINGER DOMAIN PROTEIN, PUTATIVE (AFU_ORTHOLOGUE AFUA_1G01650)-RELATED"/>
    <property type="match status" value="1"/>
</dbReference>
<dbReference type="GO" id="GO:0000981">
    <property type="term" value="F:DNA-binding transcription factor activity, RNA polymerase II-specific"/>
    <property type="evidence" value="ECO:0007669"/>
    <property type="project" value="InterPro"/>
</dbReference>
<feature type="compositionally biased region" description="Low complexity" evidence="2">
    <location>
        <begin position="86"/>
        <end position="95"/>
    </location>
</feature>
<evidence type="ECO:0000313" key="5">
    <source>
        <dbReference type="Proteomes" id="UP000826661"/>
    </source>
</evidence>
<dbReference type="InterPro" id="IPR052400">
    <property type="entry name" value="Zn2-C6_fungal_TF"/>
</dbReference>
<accession>A0A8G0PLZ9</accession>
<dbReference type="AlphaFoldDB" id="A0A8G0PLZ9"/>
<dbReference type="PANTHER" id="PTHR47657">
    <property type="entry name" value="STEROL REGULATORY ELEMENT-BINDING PROTEIN ECM22"/>
    <property type="match status" value="1"/>
</dbReference>
<dbReference type="InterPro" id="IPR001138">
    <property type="entry name" value="Zn2Cys6_DnaBD"/>
</dbReference>
<dbReference type="SMART" id="SM00066">
    <property type="entry name" value="GAL4"/>
    <property type="match status" value="1"/>
</dbReference>
<dbReference type="Proteomes" id="UP000826661">
    <property type="component" value="Chromosome VII"/>
</dbReference>
<organism evidence="4 5">
    <name type="scientific">Trichoderma simmonsii</name>
    <dbReference type="NCBI Taxonomy" id="1491479"/>
    <lineage>
        <taxon>Eukaryota</taxon>
        <taxon>Fungi</taxon>
        <taxon>Dikarya</taxon>
        <taxon>Ascomycota</taxon>
        <taxon>Pezizomycotina</taxon>
        <taxon>Sordariomycetes</taxon>
        <taxon>Hypocreomycetidae</taxon>
        <taxon>Hypocreales</taxon>
        <taxon>Hypocreaceae</taxon>
        <taxon>Trichoderma</taxon>
    </lineage>
</organism>
<evidence type="ECO:0000313" key="4">
    <source>
        <dbReference type="EMBL" id="QYT06457.1"/>
    </source>
</evidence>
<dbReference type="GO" id="GO:0008270">
    <property type="term" value="F:zinc ion binding"/>
    <property type="evidence" value="ECO:0007669"/>
    <property type="project" value="InterPro"/>
</dbReference>
<name>A0A8G0PLZ9_9HYPO</name>
<evidence type="ECO:0000256" key="2">
    <source>
        <dbReference type="SAM" id="MobiDB-lite"/>
    </source>
</evidence>
<keyword evidence="1" id="KW-0539">Nucleus</keyword>
<keyword evidence="5" id="KW-1185">Reference proteome</keyword>
<sequence length="427" mass="47271">MQRSSKQKSCFKCKSSKRRCDRTLPSCTRCIDHGVECAYPFSQDLSDRGSLDSRHSNSGRQKSFDAHSTSIQPRDAFGPEASSGIASSHQASGLSSSSAQAPTIVTLAKLHTLSGRELKWFTPPSTWVVVHHYHPPGPLPSPQVFTEFFRGLQRWLVRFQREGHNPFIHRQLYPPREIPDCIQDAYAAIAVSIGSSAENQNMTDSTTISYAEKLIAQQATLVSQPLNIMTSKDHLARTQALLIHLILALSSASMSRQAKANGWIETLHRWKTELLASAEQESSVAQLFPCESALALDDAGSDIDPIPDLHRAFLICESIRRTWLLCSVSIGMYRSLTGDCINTCGGDICFTARASLWSAASSAAWASIARTTDPLFEYSLRGEEVAKRGIPAMEVDEFARHIFTLMWGADKVESWVFRTRQVQSAGH</sequence>
<feature type="domain" description="Zn(2)-C6 fungal-type" evidence="3">
    <location>
        <begin position="9"/>
        <end position="39"/>
    </location>
</feature>
<evidence type="ECO:0000259" key="3">
    <source>
        <dbReference type="PROSITE" id="PS50048"/>
    </source>
</evidence>
<proteinExistence type="predicted"/>
<dbReference type="InterPro" id="IPR036864">
    <property type="entry name" value="Zn2-C6_fun-type_DNA-bd_sf"/>
</dbReference>
<feature type="region of interest" description="Disordered" evidence="2">
    <location>
        <begin position="48"/>
        <end position="95"/>
    </location>
</feature>
<dbReference type="Pfam" id="PF00172">
    <property type="entry name" value="Zn_clus"/>
    <property type="match status" value="1"/>
</dbReference>
<dbReference type="SUPFAM" id="SSF57701">
    <property type="entry name" value="Zn2/Cys6 DNA-binding domain"/>
    <property type="match status" value="1"/>
</dbReference>